<sequence length="128" mass="14050">MLTHRRVDCLTSPPIKSTEKVGSLIDGTQASPTLKPLPESDTHRVGWADLPKVSLSANHNPRLLETEIPITVQDAQDLVGVASVLYMVTPDDEWARRGHLYCEGSHVFSENFGFRRGSTCTPDGITAH</sequence>
<name>A0ACC2H1N3_DALPE</name>
<evidence type="ECO:0000313" key="2">
    <source>
        <dbReference type="Proteomes" id="UP001157502"/>
    </source>
</evidence>
<comment type="caution">
    <text evidence="1">The sequence shown here is derived from an EMBL/GenBank/DDBJ whole genome shotgun (WGS) entry which is preliminary data.</text>
</comment>
<reference evidence="1" key="1">
    <citation type="submission" date="2021-05" db="EMBL/GenBank/DDBJ databases">
        <authorList>
            <person name="Pan Q."/>
            <person name="Jouanno E."/>
            <person name="Zahm M."/>
            <person name="Klopp C."/>
            <person name="Cabau C."/>
            <person name="Louis A."/>
            <person name="Berthelot C."/>
            <person name="Parey E."/>
            <person name="Roest Crollius H."/>
            <person name="Montfort J."/>
            <person name="Robinson-Rechavi M."/>
            <person name="Bouchez O."/>
            <person name="Lampietro C."/>
            <person name="Lopez Roques C."/>
            <person name="Donnadieu C."/>
            <person name="Postlethwait J."/>
            <person name="Bobe J."/>
            <person name="Dillon D."/>
            <person name="Chandos A."/>
            <person name="von Hippel F."/>
            <person name="Guiguen Y."/>
        </authorList>
    </citation>
    <scope>NUCLEOTIDE SEQUENCE</scope>
    <source>
        <strain evidence="1">YG-Jan2019</strain>
    </source>
</reference>
<organism evidence="1 2">
    <name type="scientific">Dallia pectoralis</name>
    <name type="common">Alaska blackfish</name>
    <dbReference type="NCBI Taxonomy" id="75939"/>
    <lineage>
        <taxon>Eukaryota</taxon>
        <taxon>Metazoa</taxon>
        <taxon>Chordata</taxon>
        <taxon>Craniata</taxon>
        <taxon>Vertebrata</taxon>
        <taxon>Euteleostomi</taxon>
        <taxon>Actinopterygii</taxon>
        <taxon>Neopterygii</taxon>
        <taxon>Teleostei</taxon>
        <taxon>Protacanthopterygii</taxon>
        <taxon>Esociformes</taxon>
        <taxon>Umbridae</taxon>
        <taxon>Dallia</taxon>
    </lineage>
</organism>
<dbReference type="Proteomes" id="UP001157502">
    <property type="component" value="Chromosome 6"/>
</dbReference>
<accession>A0ACC2H1N3</accession>
<evidence type="ECO:0000313" key="1">
    <source>
        <dbReference type="EMBL" id="KAJ8009842.1"/>
    </source>
</evidence>
<keyword evidence="2" id="KW-1185">Reference proteome</keyword>
<dbReference type="EMBL" id="CM055733">
    <property type="protein sequence ID" value="KAJ8009842.1"/>
    <property type="molecule type" value="Genomic_DNA"/>
</dbReference>
<gene>
    <name evidence="1" type="ORF">DPEC_G00068390</name>
</gene>
<protein>
    <submittedName>
        <fullName evidence="1">Uncharacterized protein</fullName>
    </submittedName>
</protein>
<proteinExistence type="predicted"/>